<gene>
    <name evidence="4" type="ORF">SAMN06295900_101649</name>
</gene>
<dbReference type="Proteomes" id="UP000192911">
    <property type="component" value="Unassembled WGS sequence"/>
</dbReference>
<evidence type="ECO:0000256" key="1">
    <source>
        <dbReference type="ARBA" id="ARBA00006484"/>
    </source>
</evidence>
<dbReference type="SUPFAM" id="SSF51735">
    <property type="entry name" value="NAD(P)-binding Rossmann-fold domains"/>
    <property type="match status" value="1"/>
</dbReference>
<dbReference type="AlphaFoldDB" id="A0A1X7CN21"/>
<dbReference type="InterPro" id="IPR036291">
    <property type="entry name" value="NAD(P)-bd_dom_sf"/>
</dbReference>
<keyword evidence="5" id="KW-1185">Reference proteome</keyword>
<evidence type="ECO:0000256" key="2">
    <source>
        <dbReference type="ARBA" id="ARBA00023002"/>
    </source>
</evidence>
<dbReference type="Gene3D" id="3.40.50.720">
    <property type="entry name" value="NAD(P)-binding Rossmann-like Domain"/>
    <property type="match status" value="1"/>
</dbReference>
<dbReference type="GeneID" id="95548875"/>
<dbReference type="InterPro" id="IPR057326">
    <property type="entry name" value="KR_dom"/>
</dbReference>
<dbReference type="SMART" id="SM00822">
    <property type="entry name" value="PKS_KR"/>
    <property type="match status" value="1"/>
</dbReference>
<proteinExistence type="inferred from homology"/>
<dbReference type="STRING" id="28094.SAMN06295900_101649"/>
<name>A0A1X7CN21_TRICW</name>
<dbReference type="OrthoDB" id="9803333at2"/>
<dbReference type="InterPro" id="IPR020904">
    <property type="entry name" value="Sc_DH/Rdtase_CS"/>
</dbReference>
<dbReference type="NCBIfam" id="NF005559">
    <property type="entry name" value="PRK07231.1"/>
    <property type="match status" value="1"/>
</dbReference>
<accession>A0A1X7CN21</accession>
<dbReference type="FunFam" id="3.40.50.720:FF:000084">
    <property type="entry name" value="Short-chain dehydrogenase reductase"/>
    <property type="match status" value="1"/>
</dbReference>
<dbReference type="EMBL" id="FXAH01000001">
    <property type="protein sequence ID" value="SME99744.1"/>
    <property type="molecule type" value="Genomic_DNA"/>
</dbReference>
<evidence type="ECO:0000313" key="4">
    <source>
        <dbReference type="EMBL" id="SME99744.1"/>
    </source>
</evidence>
<reference evidence="5" key="1">
    <citation type="submission" date="2017-04" db="EMBL/GenBank/DDBJ databases">
        <authorList>
            <person name="Varghese N."/>
            <person name="Submissions S."/>
        </authorList>
    </citation>
    <scope>NUCLEOTIDE SEQUENCE [LARGE SCALE GENOMIC DNA]</scope>
    <source>
        <strain evidence="5">Ballard 720</strain>
    </source>
</reference>
<dbReference type="PRINTS" id="PR00081">
    <property type="entry name" value="GDHRDH"/>
</dbReference>
<feature type="domain" description="Ketoreductase" evidence="3">
    <location>
        <begin position="10"/>
        <end position="156"/>
    </location>
</feature>
<dbReference type="PRINTS" id="PR00080">
    <property type="entry name" value="SDRFAMILY"/>
</dbReference>
<dbReference type="PROSITE" id="PS00061">
    <property type="entry name" value="ADH_SHORT"/>
    <property type="match status" value="1"/>
</dbReference>
<dbReference type="Pfam" id="PF13561">
    <property type="entry name" value="adh_short_C2"/>
    <property type="match status" value="1"/>
</dbReference>
<organism evidence="4 5">
    <name type="scientific">Trinickia caryophylli</name>
    <name type="common">Paraburkholderia caryophylli</name>
    <dbReference type="NCBI Taxonomy" id="28094"/>
    <lineage>
        <taxon>Bacteria</taxon>
        <taxon>Pseudomonadati</taxon>
        <taxon>Pseudomonadota</taxon>
        <taxon>Betaproteobacteria</taxon>
        <taxon>Burkholderiales</taxon>
        <taxon>Burkholderiaceae</taxon>
        <taxon>Trinickia</taxon>
    </lineage>
</organism>
<dbReference type="CDD" id="cd05233">
    <property type="entry name" value="SDR_c"/>
    <property type="match status" value="1"/>
</dbReference>
<dbReference type="GO" id="GO:0016616">
    <property type="term" value="F:oxidoreductase activity, acting on the CH-OH group of donors, NAD or NADP as acceptor"/>
    <property type="evidence" value="ECO:0007669"/>
    <property type="project" value="TreeGrafter"/>
</dbReference>
<evidence type="ECO:0000259" key="3">
    <source>
        <dbReference type="SMART" id="SM00822"/>
    </source>
</evidence>
<evidence type="ECO:0000313" key="5">
    <source>
        <dbReference type="Proteomes" id="UP000192911"/>
    </source>
</evidence>
<comment type="similarity">
    <text evidence="1">Belongs to the short-chain dehydrogenases/reductases (SDR) family.</text>
</comment>
<dbReference type="PANTHER" id="PTHR42760">
    <property type="entry name" value="SHORT-CHAIN DEHYDROGENASES/REDUCTASES FAMILY MEMBER"/>
    <property type="match status" value="1"/>
</dbReference>
<protein>
    <submittedName>
        <fullName evidence="4">NAD(P)-dependent dehydrogenase, short-chain alcohol dehydrogenase family</fullName>
    </submittedName>
</protein>
<dbReference type="PANTHER" id="PTHR42760:SF133">
    <property type="entry name" value="3-OXOACYL-[ACYL-CARRIER-PROTEIN] REDUCTASE"/>
    <property type="match status" value="1"/>
</dbReference>
<dbReference type="InterPro" id="IPR002347">
    <property type="entry name" value="SDR_fam"/>
</dbReference>
<keyword evidence="2" id="KW-0560">Oxidoreductase</keyword>
<dbReference type="RefSeq" id="WP_085224177.1">
    <property type="nucleotide sequence ID" value="NZ_BSQD01000001.1"/>
</dbReference>
<dbReference type="NCBIfam" id="NF005402">
    <property type="entry name" value="PRK06949.1"/>
    <property type="match status" value="1"/>
</dbReference>
<sequence length="259" mass="27587">MGRSINLEGKVALITGASSGLGKRFAIVLSQAGAKVVLASRRVALLKELRAEIEASGGAAHVVSLDVTDYQSIKSAVAHAETEAGTIDILVNNSGVSTMQKLTEVTPADFEYVFDTNTRGAFFVAQEVAKRMLMRSGGSAAKPAYRIINIASVAGLRVLPQIGLYSMSKAAVVQMTRAMALEWGRLGINVNAICPGYIDTEINHHHWQTEQGQKLLAMLPRRRVGQPQDLDGLLLLLAADESQFINGAVIAADDGFALA</sequence>